<dbReference type="RefSeq" id="WP_246046697.1">
    <property type="nucleotide sequence ID" value="NZ_CAAHFG010000001.1"/>
</dbReference>
<feature type="region of interest" description="Disordered" evidence="1">
    <location>
        <begin position="183"/>
        <end position="231"/>
    </location>
</feature>
<sequence length="231" mass="25984">MKFVDILRYVADRFDTPPDPVIEPDIEIPELPAGSTILFNTVNNAQVPGQSGSQFIRREVVYRDADGAKHKITLKNNVRAEGCGHNMTSPGDIGFFSVTSGKPVCKACEREYRRMRNQTRNEECVCRHVVAPHELTYIEGNGFVCEECEKKIKALKPLKAAGWLIGLFLKPLIIEEPEPGNEVPYETTEFPPHQPLPPVHYYPPPWPGHGAPHQTPHGLDRGRPQRPDHPQ</sequence>
<protein>
    <submittedName>
        <fullName evidence="2">Uncharacterized protein</fullName>
    </submittedName>
</protein>
<keyword evidence="3" id="KW-1185">Reference proteome</keyword>
<dbReference type="AlphaFoldDB" id="A0A6C2TYB7"/>
<evidence type="ECO:0000313" key="2">
    <source>
        <dbReference type="EMBL" id="VGO12632.1"/>
    </source>
</evidence>
<reference evidence="2 3" key="1">
    <citation type="submission" date="2019-04" db="EMBL/GenBank/DDBJ databases">
        <authorList>
            <person name="Van Vliet M D."/>
        </authorList>
    </citation>
    <scope>NUCLEOTIDE SEQUENCE [LARGE SCALE GENOMIC DNA]</scope>
    <source>
        <strain evidence="2 3">F1</strain>
    </source>
</reference>
<evidence type="ECO:0000256" key="1">
    <source>
        <dbReference type="SAM" id="MobiDB-lite"/>
    </source>
</evidence>
<accession>A0A6C2TYB7</accession>
<dbReference type="Proteomes" id="UP000366872">
    <property type="component" value="Unassembled WGS sequence"/>
</dbReference>
<proteinExistence type="predicted"/>
<feature type="compositionally biased region" description="Pro residues" evidence="1">
    <location>
        <begin position="192"/>
        <end position="207"/>
    </location>
</feature>
<name>A0A6C2TYB7_PONDE</name>
<feature type="compositionally biased region" description="Basic and acidic residues" evidence="1">
    <location>
        <begin position="218"/>
        <end position="231"/>
    </location>
</feature>
<evidence type="ECO:0000313" key="3">
    <source>
        <dbReference type="Proteomes" id="UP000366872"/>
    </source>
</evidence>
<dbReference type="EMBL" id="CAAHFG010000001">
    <property type="protein sequence ID" value="VGO12632.1"/>
    <property type="molecule type" value="Genomic_DNA"/>
</dbReference>
<organism evidence="2 3">
    <name type="scientific">Pontiella desulfatans</name>
    <dbReference type="NCBI Taxonomy" id="2750659"/>
    <lineage>
        <taxon>Bacteria</taxon>
        <taxon>Pseudomonadati</taxon>
        <taxon>Kiritimatiellota</taxon>
        <taxon>Kiritimatiellia</taxon>
        <taxon>Kiritimatiellales</taxon>
        <taxon>Pontiellaceae</taxon>
        <taxon>Pontiella</taxon>
    </lineage>
</organism>
<gene>
    <name evidence="2" type="ORF">PDESU_01185</name>
</gene>